<keyword evidence="3" id="KW-1185">Reference proteome</keyword>
<sequence>MTNPTIARQDIIDMLATALRQKSYIQAAWLGGSDASGRTDELSDIDMQIIVEDERVEDAFAYVHRTLEALSPIELRYRFPDPTWHGHSQELLLLRDADPNHFLDFVVMKRSTPDRLLEKERHGEPMVLFDPEGLLKPPPLDWETHRAKMEARLDTLRAQFPLLQPLVSRGIARGHAAESAYGYQVLTIKPLVELLRLRYCPERFDYGLRYLDRDLPDEWREEIERLAYPTSPAALLGMHSQAVGHFTKQLVAYDNGEWTLPTRS</sequence>
<accession>A0ABV6YIG4</accession>
<comment type="caution">
    <text evidence="2">The sequence shown here is derived from an EMBL/GenBank/DDBJ whole genome shotgun (WGS) entry which is preliminary data.</text>
</comment>
<protein>
    <submittedName>
        <fullName evidence="2">Nucleotidyltransferase domain-containing protein</fullName>
    </submittedName>
</protein>
<evidence type="ECO:0000259" key="1">
    <source>
        <dbReference type="Pfam" id="PF01909"/>
    </source>
</evidence>
<dbReference type="InterPro" id="IPR002934">
    <property type="entry name" value="Polymerase_NTP_transf_dom"/>
</dbReference>
<organism evidence="2 3">
    <name type="scientific">Eiseniibacteriota bacterium</name>
    <dbReference type="NCBI Taxonomy" id="2212470"/>
    <lineage>
        <taxon>Bacteria</taxon>
        <taxon>Candidatus Eiseniibacteriota</taxon>
    </lineage>
</organism>
<proteinExistence type="predicted"/>
<dbReference type="SUPFAM" id="SSF81301">
    <property type="entry name" value="Nucleotidyltransferase"/>
    <property type="match status" value="1"/>
</dbReference>
<dbReference type="EMBL" id="JBHPKH010000004">
    <property type="protein sequence ID" value="MFC1572113.1"/>
    <property type="molecule type" value="Genomic_DNA"/>
</dbReference>
<name>A0ABV6YIG4_UNCEI</name>
<feature type="domain" description="Polymerase nucleotidyl transferase" evidence="1">
    <location>
        <begin position="13"/>
        <end position="67"/>
    </location>
</feature>
<dbReference type="Gene3D" id="3.30.460.10">
    <property type="entry name" value="Beta Polymerase, domain 2"/>
    <property type="match status" value="1"/>
</dbReference>
<dbReference type="InterPro" id="IPR043519">
    <property type="entry name" value="NT_sf"/>
</dbReference>
<evidence type="ECO:0000313" key="3">
    <source>
        <dbReference type="Proteomes" id="UP001593833"/>
    </source>
</evidence>
<dbReference type="Pfam" id="PF01909">
    <property type="entry name" value="NTP_transf_2"/>
    <property type="match status" value="1"/>
</dbReference>
<evidence type="ECO:0000313" key="2">
    <source>
        <dbReference type="EMBL" id="MFC1572113.1"/>
    </source>
</evidence>
<dbReference type="Proteomes" id="UP001593833">
    <property type="component" value="Unassembled WGS sequence"/>
</dbReference>
<gene>
    <name evidence="2" type="ORF">ACFL6M_00795</name>
</gene>
<reference evidence="2 3" key="1">
    <citation type="submission" date="2024-09" db="EMBL/GenBank/DDBJ databases">
        <authorList>
            <person name="D'Angelo T."/>
        </authorList>
    </citation>
    <scope>NUCLEOTIDE SEQUENCE [LARGE SCALE GENOMIC DNA]</scope>
    <source>
        <strain evidence="2">SAG AM-320-E07</strain>
    </source>
</reference>